<dbReference type="Proteomes" id="UP000314294">
    <property type="component" value="Unassembled WGS sequence"/>
</dbReference>
<organism evidence="1 2">
    <name type="scientific">Liparis tanakae</name>
    <name type="common">Tanaka's snailfish</name>
    <dbReference type="NCBI Taxonomy" id="230148"/>
    <lineage>
        <taxon>Eukaryota</taxon>
        <taxon>Metazoa</taxon>
        <taxon>Chordata</taxon>
        <taxon>Craniata</taxon>
        <taxon>Vertebrata</taxon>
        <taxon>Euteleostomi</taxon>
        <taxon>Actinopterygii</taxon>
        <taxon>Neopterygii</taxon>
        <taxon>Teleostei</taxon>
        <taxon>Neoteleostei</taxon>
        <taxon>Acanthomorphata</taxon>
        <taxon>Eupercaria</taxon>
        <taxon>Perciformes</taxon>
        <taxon>Cottioidei</taxon>
        <taxon>Cottales</taxon>
        <taxon>Liparidae</taxon>
        <taxon>Liparis</taxon>
    </lineage>
</organism>
<name>A0A4Z2FWM5_9TELE</name>
<keyword evidence="2" id="KW-1185">Reference proteome</keyword>
<dbReference type="EMBL" id="SRLO01000854">
    <property type="protein sequence ID" value="TNN45311.1"/>
    <property type="molecule type" value="Genomic_DNA"/>
</dbReference>
<accession>A0A4Z2FWM5</accession>
<reference evidence="1 2" key="1">
    <citation type="submission" date="2019-03" db="EMBL/GenBank/DDBJ databases">
        <title>First draft genome of Liparis tanakae, snailfish: a comprehensive survey of snailfish specific genes.</title>
        <authorList>
            <person name="Kim W."/>
            <person name="Song I."/>
            <person name="Jeong J.-H."/>
            <person name="Kim D."/>
            <person name="Kim S."/>
            <person name="Ryu S."/>
            <person name="Song J.Y."/>
            <person name="Lee S.K."/>
        </authorList>
    </citation>
    <scope>NUCLEOTIDE SEQUENCE [LARGE SCALE GENOMIC DNA]</scope>
    <source>
        <tissue evidence="1">Muscle</tissue>
    </source>
</reference>
<proteinExistence type="predicted"/>
<protein>
    <submittedName>
        <fullName evidence="1">Uncharacterized protein</fullName>
    </submittedName>
</protein>
<evidence type="ECO:0000313" key="2">
    <source>
        <dbReference type="Proteomes" id="UP000314294"/>
    </source>
</evidence>
<dbReference type="AlphaFoldDB" id="A0A4Z2FWM5"/>
<sequence>MEEEEKRNRLLKKYHLVLSSGDWRRASHARLCGLLWSSVSCSDLSEWGGAPRCSSPSPASSAPCPLFTVTVIGTMEAQTKGGLFLLFWPGIVSPSLGKNGAKGLLQEHQCLTAASSGLVPVSLLVKRASAPQPPLRSCTLLSGPSLLAAG</sequence>
<gene>
    <name evidence="1" type="ORF">EYF80_044496</name>
</gene>
<evidence type="ECO:0000313" key="1">
    <source>
        <dbReference type="EMBL" id="TNN45311.1"/>
    </source>
</evidence>
<comment type="caution">
    <text evidence="1">The sequence shown here is derived from an EMBL/GenBank/DDBJ whole genome shotgun (WGS) entry which is preliminary data.</text>
</comment>